<name>A0A938XCM7_9CLOT</name>
<accession>A0A938XCM7</accession>
<comment type="caution">
    <text evidence="3">The sequence shown here is derived from an EMBL/GenBank/DDBJ whole genome shotgun (WGS) entry which is preliminary data.</text>
</comment>
<organism evidence="3 4">
    <name type="scientific">Mordavella massiliensis</name>
    <dbReference type="NCBI Taxonomy" id="1871024"/>
    <lineage>
        <taxon>Bacteria</taxon>
        <taxon>Bacillati</taxon>
        <taxon>Bacillota</taxon>
        <taxon>Clostridia</taxon>
        <taxon>Eubacteriales</taxon>
        <taxon>Clostridiaceae</taxon>
        <taxon>Mordavella</taxon>
    </lineage>
</organism>
<gene>
    <name evidence="3" type="ORF">H6A20_12195</name>
</gene>
<reference evidence="3" key="2">
    <citation type="journal article" date="2021" name="Sci. Rep.">
        <title>The distribution of antibiotic resistance genes in chicken gut microbiota commensals.</title>
        <authorList>
            <person name="Juricova H."/>
            <person name="Matiasovicova J."/>
            <person name="Kubasova T."/>
            <person name="Cejkova D."/>
            <person name="Rychlik I."/>
        </authorList>
    </citation>
    <scope>NUCLEOTIDE SEQUENCE</scope>
    <source>
        <strain evidence="3">An582</strain>
    </source>
</reference>
<dbReference type="Proteomes" id="UP000705508">
    <property type="component" value="Unassembled WGS sequence"/>
</dbReference>
<sequence length="268" mass="30070">MRKKRTIRLAAALLLLFLGFCAQSAQAREQADYTVEYIGRAGDSEALLGTKTYRAPAGDTVNVETPQFEDYEREAGQDLAKMDHTFDAYPWIDGSAHSIFVTYFVERSDGTFRRVGEESVRIEKDPDVYGAEVTVFHPDGLTCEEGWYATGSSPEACETGAKIPVLPEQMQGDGACVFRHVGSFLHVYMKKDLFTLRYMDIDEEGNDVVLQTRQVRYKDTVSLDYVPEEGHGQDRFGGRERPATRSLRRPSEKRSPAVRPGSGRTESC</sequence>
<feature type="compositionally biased region" description="Basic and acidic residues" evidence="1">
    <location>
        <begin position="228"/>
        <end position="255"/>
    </location>
</feature>
<reference evidence="3" key="1">
    <citation type="submission" date="2020-08" db="EMBL/GenBank/DDBJ databases">
        <authorList>
            <person name="Cejkova D."/>
            <person name="Kubasova T."/>
            <person name="Jahodarova E."/>
            <person name="Rychlik I."/>
        </authorList>
    </citation>
    <scope>NUCLEOTIDE SEQUENCE</scope>
    <source>
        <strain evidence="3">An582</strain>
    </source>
</reference>
<feature type="chain" id="PRO_5037727574" evidence="2">
    <location>
        <begin position="28"/>
        <end position="268"/>
    </location>
</feature>
<evidence type="ECO:0000256" key="1">
    <source>
        <dbReference type="SAM" id="MobiDB-lite"/>
    </source>
</evidence>
<feature type="signal peptide" evidence="2">
    <location>
        <begin position="1"/>
        <end position="27"/>
    </location>
</feature>
<dbReference type="AlphaFoldDB" id="A0A938XCM7"/>
<evidence type="ECO:0000256" key="2">
    <source>
        <dbReference type="SAM" id="SignalP"/>
    </source>
</evidence>
<feature type="region of interest" description="Disordered" evidence="1">
    <location>
        <begin position="227"/>
        <end position="268"/>
    </location>
</feature>
<dbReference type="EMBL" id="JACJKS010000025">
    <property type="protein sequence ID" value="MBM6949394.1"/>
    <property type="molecule type" value="Genomic_DNA"/>
</dbReference>
<keyword evidence="2" id="KW-0732">Signal</keyword>
<proteinExistence type="predicted"/>
<evidence type="ECO:0000313" key="4">
    <source>
        <dbReference type="Proteomes" id="UP000705508"/>
    </source>
</evidence>
<protein>
    <submittedName>
        <fullName evidence="3">Uncharacterized protein</fullName>
    </submittedName>
</protein>
<evidence type="ECO:0000313" key="3">
    <source>
        <dbReference type="EMBL" id="MBM6949394.1"/>
    </source>
</evidence>
<dbReference type="RefSeq" id="WP_204907391.1">
    <property type="nucleotide sequence ID" value="NZ_JACJKS010000025.1"/>
</dbReference>